<evidence type="ECO:0000256" key="8">
    <source>
        <dbReference type="ARBA" id="ARBA00022989"/>
    </source>
</evidence>
<sequence>MWTPRELLRSAGLRFALLYTVAFMISVGVIGWMTVLTVAGALERQAQRGVENEASALVDEFNAGGRQDLEAALAGRFANPSTHTRYAVVEADGRVVLGDRTLLQSGQDPGAAHGTLRGNMPRIASRELGDGSRVMVADDLAEVREIEAVVTRAFQVALAVAGILGLGTGLLISGALLRRLDTVTRTAEAVVGGDLTQRIARTGSEDEFDRLAATLNRMLDRIDGLMANLRQVSTDIAHDLRTPLSRLRQSLEATRRRATTIEDYQDAVDRAVEETDRILEIFSALLRIAQIEAASLRSGFRRVNLSEILQTVAEAYAAPAADGGRSLTAHILEDVWIDADRDLLAQLFVNLVENALQHTPQGSTISLELKDSGDRAVAVIRDDGPGIPPEERENVLRRFYRLERSRTTPGNGLGLSLVAAIADLHGGRVTLSNGQPGLQVRVAFPQGHEPARR</sequence>
<dbReference type="RefSeq" id="WP_151000465.1">
    <property type="nucleotide sequence ID" value="NZ_BPQY01000004.1"/>
</dbReference>
<dbReference type="OrthoDB" id="9815202at2"/>
<dbReference type="SMART" id="SM00304">
    <property type="entry name" value="HAMP"/>
    <property type="match status" value="1"/>
</dbReference>
<dbReference type="InterPro" id="IPR003594">
    <property type="entry name" value="HATPase_dom"/>
</dbReference>
<evidence type="ECO:0000256" key="3">
    <source>
        <dbReference type="ARBA" id="ARBA00012438"/>
    </source>
</evidence>
<protein>
    <recommendedName>
        <fullName evidence="3">histidine kinase</fullName>
        <ecNumber evidence="3">2.7.13.3</ecNumber>
    </recommendedName>
</protein>
<feature type="domain" description="Histidine kinase" evidence="12">
    <location>
        <begin position="235"/>
        <end position="448"/>
    </location>
</feature>
<dbReference type="Pfam" id="PF02518">
    <property type="entry name" value="HATPase_c"/>
    <property type="match status" value="1"/>
</dbReference>
<dbReference type="PANTHER" id="PTHR45436:SF8">
    <property type="entry name" value="HISTIDINE KINASE"/>
    <property type="match status" value="1"/>
</dbReference>
<feature type="domain" description="HAMP" evidence="13">
    <location>
        <begin position="174"/>
        <end position="227"/>
    </location>
</feature>
<name>A0A6L3SY61_9HYPH</name>
<dbReference type="EMBL" id="VZZK01000011">
    <property type="protein sequence ID" value="KAB1078933.1"/>
    <property type="molecule type" value="Genomic_DNA"/>
</dbReference>
<comment type="caution">
    <text evidence="14">The sequence shown here is derived from an EMBL/GenBank/DDBJ whole genome shotgun (WGS) entry which is preliminary data.</text>
</comment>
<dbReference type="GO" id="GO:0005886">
    <property type="term" value="C:plasma membrane"/>
    <property type="evidence" value="ECO:0007669"/>
    <property type="project" value="TreeGrafter"/>
</dbReference>
<dbReference type="PROSITE" id="PS50885">
    <property type="entry name" value="HAMP"/>
    <property type="match status" value="1"/>
</dbReference>
<dbReference type="InterPro" id="IPR036890">
    <property type="entry name" value="HATPase_C_sf"/>
</dbReference>
<evidence type="ECO:0000256" key="7">
    <source>
        <dbReference type="ARBA" id="ARBA00022777"/>
    </source>
</evidence>
<dbReference type="InterPro" id="IPR004358">
    <property type="entry name" value="Sig_transdc_His_kin-like_C"/>
</dbReference>
<dbReference type="SUPFAM" id="SSF158472">
    <property type="entry name" value="HAMP domain-like"/>
    <property type="match status" value="1"/>
</dbReference>
<dbReference type="SMART" id="SM00388">
    <property type="entry name" value="HisKA"/>
    <property type="match status" value="1"/>
</dbReference>
<dbReference type="PANTHER" id="PTHR45436">
    <property type="entry name" value="SENSOR HISTIDINE KINASE YKOH"/>
    <property type="match status" value="1"/>
</dbReference>
<keyword evidence="9" id="KW-0902">Two-component regulatory system</keyword>
<dbReference type="InterPro" id="IPR003661">
    <property type="entry name" value="HisK_dim/P_dom"/>
</dbReference>
<keyword evidence="8 11" id="KW-1133">Transmembrane helix</keyword>
<proteinExistence type="predicted"/>
<dbReference type="CDD" id="cd00082">
    <property type="entry name" value="HisKA"/>
    <property type="match status" value="1"/>
</dbReference>
<evidence type="ECO:0000256" key="2">
    <source>
        <dbReference type="ARBA" id="ARBA00004370"/>
    </source>
</evidence>
<organism evidence="14 15">
    <name type="scientific">Methylobacterium soli</name>
    <dbReference type="NCBI Taxonomy" id="553447"/>
    <lineage>
        <taxon>Bacteria</taxon>
        <taxon>Pseudomonadati</taxon>
        <taxon>Pseudomonadota</taxon>
        <taxon>Alphaproteobacteria</taxon>
        <taxon>Hyphomicrobiales</taxon>
        <taxon>Methylobacteriaceae</taxon>
        <taxon>Methylobacterium</taxon>
    </lineage>
</organism>
<comment type="subcellular location">
    <subcellularLocation>
        <location evidence="2">Membrane</location>
    </subcellularLocation>
</comment>
<evidence type="ECO:0000256" key="6">
    <source>
        <dbReference type="ARBA" id="ARBA00022692"/>
    </source>
</evidence>
<evidence type="ECO:0000256" key="4">
    <source>
        <dbReference type="ARBA" id="ARBA00022553"/>
    </source>
</evidence>
<dbReference type="InterPro" id="IPR050428">
    <property type="entry name" value="TCS_sensor_his_kinase"/>
</dbReference>
<dbReference type="GO" id="GO:0000155">
    <property type="term" value="F:phosphorelay sensor kinase activity"/>
    <property type="evidence" value="ECO:0007669"/>
    <property type="project" value="InterPro"/>
</dbReference>
<keyword evidence="5" id="KW-0808">Transferase</keyword>
<dbReference type="Pfam" id="PF00512">
    <property type="entry name" value="HisKA"/>
    <property type="match status" value="1"/>
</dbReference>
<accession>A0A6L3SY61</accession>
<keyword evidence="4" id="KW-0597">Phosphoprotein</keyword>
<dbReference type="InterPro" id="IPR005467">
    <property type="entry name" value="His_kinase_dom"/>
</dbReference>
<dbReference type="EC" id="2.7.13.3" evidence="3"/>
<evidence type="ECO:0000256" key="1">
    <source>
        <dbReference type="ARBA" id="ARBA00000085"/>
    </source>
</evidence>
<evidence type="ECO:0000259" key="12">
    <source>
        <dbReference type="PROSITE" id="PS50109"/>
    </source>
</evidence>
<feature type="transmembrane region" description="Helical" evidence="11">
    <location>
        <begin position="156"/>
        <end position="177"/>
    </location>
</feature>
<keyword evidence="10 11" id="KW-0472">Membrane</keyword>
<reference evidence="14 15" key="1">
    <citation type="submission" date="2019-09" db="EMBL/GenBank/DDBJ databases">
        <title>YIM 48816 draft genome.</title>
        <authorList>
            <person name="Jiang L."/>
        </authorList>
    </citation>
    <scope>NUCLEOTIDE SEQUENCE [LARGE SCALE GENOMIC DNA]</scope>
    <source>
        <strain evidence="14 15">YIM 48816</strain>
    </source>
</reference>
<keyword evidence="15" id="KW-1185">Reference proteome</keyword>
<dbReference type="InterPro" id="IPR003660">
    <property type="entry name" value="HAMP_dom"/>
</dbReference>
<dbReference type="PRINTS" id="PR00344">
    <property type="entry name" value="BCTRLSENSOR"/>
</dbReference>
<evidence type="ECO:0000256" key="10">
    <source>
        <dbReference type="ARBA" id="ARBA00023136"/>
    </source>
</evidence>
<dbReference type="SMART" id="SM00387">
    <property type="entry name" value="HATPase_c"/>
    <property type="match status" value="1"/>
</dbReference>
<dbReference type="Gene3D" id="1.10.287.130">
    <property type="match status" value="1"/>
</dbReference>
<dbReference type="AlphaFoldDB" id="A0A6L3SY61"/>
<evidence type="ECO:0000313" key="14">
    <source>
        <dbReference type="EMBL" id="KAB1078933.1"/>
    </source>
</evidence>
<dbReference type="SUPFAM" id="SSF47384">
    <property type="entry name" value="Homodimeric domain of signal transducing histidine kinase"/>
    <property type="match status" value="1"/>
</dbReference>
<keyword evidence="7 14" id="KW-0418">Kinase</keyword>
<evidence type="ECO:0000256" key="11">
    <source>
        <dbReference type="SAM" id="Phobius"/>
    </source>
</evidence>
<dbReference type="InterPro" id="IPR036097">
    <property type="entry name" value="HisK_dim/P_sf"/>
</dbReference>
<dbReference type="Proteomes" id="UP000474159">
    <property type="component" value="Unassembled WGS sequence"/>
</dbReference>
<gene>
    <name evidence="14" type="ORF">F6X53_13085</name>
</gene>
<dbReference type="CDD" id="cd06225">
    <property type="entry name" value="HAMP"/>
    <property type="match status" value="1"/>
</dbReference>
<evidence type="ECO:0000259" key="13">
    <source>
        <dbReference type="PROSITE" id="PS50885"/>
    </source>
</evidence>
<evidence type="ECO:0000256" key="9">
    <source>
        <dbReference type="ARBA" id="ARBA00023012"/>
    </source>
</evidence>
<feature type="transmembrane region" description="Helical" evidence="11">
    <location>
        <begin position="16"/>
        <end position="42"/>
    </location>
</feature>
<evidence type="ECO:0000313" key="15">
    <source>
        <dbReference type="Proteomes" id="UP000474159"/>
    </source>
</evidence>
<keyword evidence="6 11" id="KW-0812">Transmembrane</keyword>
<dbReference type="Pfam" id="PF00672">
    <property type="entry name" value="HAMP"/>
    <property type="match status" value="1"/>
</dbReference>
<dbReference type="Gene3D" id="3.30.565.10">
    <property type="entry name" value="Histidine kinase-like ATPase, C-terminal domain"/>
    <property type="match status" value="1"/>
</dbReference>
<comment type="catalytic activity">
    <reaction evidence="1">
        <text>ATP + protein L-histidine = ADP + protein N-phospho-L-histidine.</text>
        <dbReference type="EC" id="2.7.13.3"/>
    </reaction>
</comment>
<dbReference type="SUPFAM" id="SSF55874">
    <property type="entry name" value="ATPase domain of HSP90 chaperone/DNA topoisomerase II/histidine kinase"/>
    <property type="match status" value="1"/>
</dbReference>
<dbReference type="PROSITE" id="PS50109">
    <property type="entry name" value="HIS_KIN"/>
    <property type="match status" value="1"/>
</dbReference>
<evidence type="ECO:0000256" key="5">
    <source>
        <dbReference type="ARBA" id="ARBA00022679"/>
    </source>
</evidence>
<dbReference type="Gene3D" id="6.10.340.10">
    <property type="match status" value="1"/>
</dbReference>